<dbReference type="PANTHER" id="PTHR45138:SF9">
    <property type="entry name" value="DIGUANYLATE CYCLASE DGCM-RELATED"/>
    <property type="match status" value="1"/>
</dbReference>
<dbReference type="Gene3D" id="3.30.70.270">
    <property type="match status" value="1"/>
</dbReference>
<dbReference type="GO" id="GO:0005886">
    <property type="term" value="C:plasma membrane"/>
    <property type="evidence" value="ECO:0007669"/>
    <property type="project" value="UniProtKB-SubCell"/>
</dbReference>
<dbReference type="CDD" id="cd01949">
    <property type="entry name" value="GGDEF"/>
    <property type="match status" value="1"/>
</dbReference>
<dbReference type="InterPro" id="IPR050469">
    <property type="entry name" value="Diguanylate_Cyclase"/>
</dbReference>
<comment type="caution">
    <text evidence="8">The sequence shown here is derived from an EMBL/GenBank/DDBJ whole genome shotgun (WGS) entry which is preliminary data.</text>
</comment>
<organism evidence="8 9">
    <name type="scientific">Neobacillus piezotolerans</name>
    <dbReference type="NCBI Taxonomy" id="2259171"/>
    <lineage>
        <taxon>Bacteria</taxon>
        <taxon>Bacillati</taxon>
        <taxon>Bacillota</taxon>
        <taxon>Bacilli</taxon>
        <taxon>Bacillales</taxon>
        <taxon>Bacillaceae</taxon>
        <taxon>Neobacillus</taxon>
    </lineage>
</organism>
<feature type="transmembrane region" description="Helical" evidence="6">
    <location>
        <begin position="159"/>
        <end position="183"/>
    </location>
</feature>
<dbReference type="RefSeq" id="WP_115452268.1">
    <property type="nucleotide sequence ID" value="NZ_QNQT01000004.1"/>
</dbReference>
<dbReference type="PROSITE" id="PS50887">
    <property type="entry name" value="GGDEF"/>
    <property type="match status" value="1"/>
</dbReference>
<evidence type="ECO:0000259" key="7">
    <source>
        <dbReference type="PROSITE" id="PS50887"/>
    </source>
</evidence>
<evidence type="ECO:0000256" key="3">
    <source>
        <dbReference type="ARBA" id="ARBA00022692"/>
    </source>
</evidence>
<dbReference type="AlphaFoldDB" id="A0A3D8GQM4"/>
<keyword evidence="9" id="KW-1185">Reference proteome</keyword>
<accession>A0A3D8GQM4</accession>
<dbReference type="InterPro" id="IPR000160">
    <property type="entry name" value="GGDEF_dom"/>
</dbReference>
<evidence type="ECO:0000256" key="5">
    <source>
        <dbReference type="ARBA" id="ARBA00023136"/>
    </source>
</evidence>
<feature type="transmembrane region" description="Helical" evidence="6">
    <location>
        <begin position="6"/>
        <end position="29"/>
    </location>
</feature>
<keyword evidence="4 6" id="KW-1133">Transmembrane helix</keyword>
<dbReference type="InterPro" id="IPR043128">
    <property type="entry name" value="Rev_trsase/Diguanyl_cyclase"/>
</dbReference>
<dbReference type="GO" id="GO:0052621">
    <property type="term" value="F:diguanylate cyclase activity"/>
    <property type="evidence" value="ECO:0007669"/>
    <property type="project" value="TreeGrafter"/>
</dbReference>
<dbReference type="PANTHER" id="PTHR45138">
    <property type="entry name" value="REGULATORY COMPONENTS OF SENSORY TRANSDUCTION SYSTEM"/>
    <property type="match status" value="1"/>
</dbReference>
<dbReference type="NCBIfam" id="TIGR00254">
    <property type="entry name" value="GGDEF"/>
    <property type="match status" value="1"/>
</dbReference>
<feature type="domain" description="GGDEF" evidence="7">
    <location>
        <begin position="226"/>
        <end position="356"/>
    </location>
</feature>
<dbReference type="OrthoDB" id="9759607at2"/>
<dbReference type="GO" id="GO:0071555">
    <property type="term" value="P:cell wall organization"/>
    <property type="evidence" value="ECO:0007669"/>
    <property type="project" value="InterPro"/>
</dbReference>
<feature type="transmembrane region" description="Helical" evidence="6">
    <location>
        <begin position="41"/>
        <end position="61"/>
    </location>
</feature>
<dbReference type="InterPro" id="IPR011620">
    <property type="entry name" value="Sig_transdc_His_kinase_LytS_TM"/>
</dbReference>
<name>A0A3D8GQM4_9BACI</name>
<dbReference type="GO" id="GO:0043709">
    <property type="term" value="P:cell adhesion involved in single-species biofilm formation"/>
    <property type="evidence" value="ECO:0007669"/>
    <property type="project" value="TreeGrafter"/>
</dbReference>
<feature type="transmembrane region" description="Helical" evidence="6">
    <location>
        <begin position="73"/>
        <end position="98"/>
    </location>
</feature>
<dbReference type="EMBL" id="QNQT01000004">
    <property type="protein sequence ID" value="RDU36795.1"/>
    <property type="molecule type" value="Genomic_DNA"/>
</dbReference>
<reference evidence="8 9" key="1">
    <citation type="submission" date="2018-07" db="EMBL/GenBank/DDBJ databases">
        <title>Bacillus sp. YLB-04 draft genome sequence.</title>
        <authorList>
            <person name="Yu L."/>
            <person name="Tang X."/>
        </authorList>
    </citation>
    <scope>NUCLEOTIDE SEQUENCE [LARGE SCALE GENOMIC DNA]</scope>
    <source>
        <strain evidence="8 9">YLB-04</strain>
    </source>
</reference>
<comment type="subcellular location">
    <subcellularLocation>
        <location evidence="1">Cell membrane</location>
        <topology evidence="1">Multi-pass membrane protein</topology>
    </subcellularLocation>
</comment>
<keyword evidence="2" id="KW-1003">Cell membrane</keyword>
<dbReference type="InterPro" id="IPR029787">
    <property type="entry name" value="Nucleotide_cyclase"/>
</dbReference>
<evidence type="ECO:0000256" key="2">
    <source>
        <dbReference type="ARBA" id="ARBA00022475"/>
    </source>
</evidence>
<proteinExistence type="predicted"/>
<evidence type="ECO:0000313" key="8">
    <source>
        <dbReference type="EMBL" id="RDU36795.1"/>
    </source>
</evidence>
<evidence type="ECO:0000256" key="1">
    <source>
        <dbReference type="ARBA" id="ARBA00004651"/>
    </source>
</evidence>
<dbReference type="GO" id="GO:0000155">
    <property type="term" value="F:phosphorelay sensor kinase activity"/>
    <property type="evidence" value="ECO:0007669"/>
    <property type="project" value="InterPro"/>
</dbReference>
<evidence type="ECO:0000256" key="6">
    <source>
        <dbReference type="SAM" id="Phobius"/>
    </source>
</evidence>
<feature type="transmembrane region" description="Helical" evidence="6">
    <location>
        <begin position="110"/>
        <end position="128"/>
    </location>
</feature>
<dbReference type="SMART" id="SM00267">
    <property type="entry name" value="GGDEF"/>
    <property type="match status" value="1"/>
</dbReference>
<dbReference type="Pfam" id="PF07694">
    <property type="entry name" value="5TM-5TMR_LYT"/>
    <property type="match status" value="1"/>
</dbReference>
<gene>
    <name evidence="8" type="ORF">DRW41_12160</name>
</gene>
<dbReference type="SUPFAM" id="SSF55073">
    <property type="entry name" value="Nucleotide cyclase"/>
    <property type="match status" value="1"/>
</dbReference>
<dbReference type="Proteomes" id="UP000257144">
    <property type="component" value="Unassembled WGS sequence"/>
</dbReference>
<keyword evidence="3 6" id="KW-0812">Transmembrane</keyword>
<dbReference type="Pfam" id="PF00990">
    <property type="entry name" value="GGDEF"/>
    <property type="match status" value="1"/>
</dbReference>
<keyword evidence="5 6" id="KW-0472">Membrane</keyword>
<evidence type="ECO:0000256" key="4">
    <source>
        <dbReference type="ARBA" id="ARBA00022989"/>
    </source>
</evidence>
<feature type="transmembrane region" description="Helical" evidence="6">
    <location>
        <begin position="134"/>
        <end position="152"/>
    </location>
</feature>
<sequence>MNGGIVILQSFLSNLGILLLMHLCINTAYHLTDEKKIRAAWLPVIHIFIVALTVISMFHFPFMSGGHRVDLRIIPIVLLGFFHGWKYVLPVAAIASLYRLGLGGPTAAQGVLFGILLPAAFSILANYLGTKRQIHWYLLGVIVLSWAASDLLSVKIRLFLPVSIAAAHLGALLMAFAVMYFFVEMGRRHLEMTRKLQFYAERDPLTGLYNMRKFEKKLQNHSRTGNRMFIAMIDIDRFKEINDKFGHQAGDAAIGNVGRLLLSHSGKDIIVARYGGDEFILYMATERILTVKQKLEEIRKDAKKQATLSIDGNPPFPLSLSIGVAELSEPSRLKEAIEEADKQLYLAKKLGRDRVC</sequence>
<evidence type="ECO:0000313" key="9">
    <source>
        <dbReference type="Proteomes" id="UP000257144"/>
    </source>
</evidence>
<protein>
    <recommendedName>
        <fullName evidence="7">GGDEF domain-containing protein</fullName>
    </recommendedName>
</protein>
<dbReference type="GO" id="GO:1902201">
    <property type="term" value="P:negative regulation of bacterial-type flagellum-dependent cell motility"/>
    <property type="evidence" value="ECO:0007669"/>
    <property type="project" value="TreeGrafter"/>
</dbReference>